<evidence type="ECO:0000259" key="6">
    <source>
        <dbReference type="Pfam" id="PF00082"/>
    </source>
</evidence>
<protein>
    <submittedName>
        <fullName evidence="7">S8/S53 family peptidase</fullName>
    </submittedName>
</protein>
<reference evidence="7" key="1">
    <citation type="submission" date="2020-06" db="EMBL/GenBank/DDBJ databases">
        <title>Whole Genome Sequence of Bradyrhizobium sp. Strain 66S1MB.</title>
        <authorList>
            <person name="Bromfield E."/>
            <person name="Cloutier S."/>
        </authorList>
    </citation>
    <scope>NUCLEOTIDE SEQUENCE</scope>
    <source>
        <strain evidence="7">66S1MB</strain>
    </source>
</reference>
<evidence type="ECO:0000313" key="7">
    <source>
        <dbReference type="EMBL" id="NVL12001.1"/>
    </source>
</evidence>
<dbReference type="InterPro" id="IPR050131">
    <property type="entry name" value="Peptidase_S8_subtilisin-like"/>
</dbReference>
<gene>
    <name evidence="7" type="ORF">HU230_41490</name>
</gene>
<evidence type="ECO:0000256" key="4">
    <source>
        <dbReference type="ARBA" id="ARBA00022825"/>
    </source>
</evidence>
<dbReference type="PROSITE" id="PS51892">
    <property type="entry name" value="SUBTILASE"/>
    <property type="match status" value="1"/>
</dbReference>
<dbReference type="PANTHER" id="PTHR43806:SF11">
    <property type="entry name" value="CEREVISIN-RELATED"/>
    <property type="match status" value="1"/>
</dbReference>
<feature type="active site" description="Charge relay system" evidence="5">
    <location>
        <position position="162"/>
    </location>
</feature>
<keyword evidence="4 5" id="KW-0720">Serine protease</keyword>
<feature type="active site" description="Charge relay system" evidence="5">
    <location>
        <position position="194"/>
    </location>
</feature>
<dbReference type="CDD" id="cd00306">
    <property type="entry name" value="Peptidases_S8_S53"/>
    <property type="match status" value="1"/>
</dbReference>
<evidence type="ECO:0000256" key="3">
    <source>
        <dbReference type="ARBA" id="ARBA00022801"/>
    </source>
</evidence>
<dbReference type="RefSeq" id="WP_176535405.1">
    <property type="nucleotide sequence ID" value="NZ_CP088023.1"/>
</dbReference>
<dbReference type="PROSITE" id="PS00138">
    <property type="entry name" value="SUBTILASE_SER"/>
    <property type="match status" value="1"/>
</dbReference>
<proteinExistence type="inferred from homology"/>
<dbReference type="Gene3D" id="3.40.50.200">
    <property type="entry name" value="Peptidase S8/S53 domain"/>
    <property type="match status" value="1"/>
</dbReference>
<dbReference type="Pfam" id="PF00082">
    <property type="entry name" value="Peptidase_S8"/>
    <property type="match status" value="1"/>
</dbReference>
<dbReference type="InterPro" id="IPR036852">
    <property type="entry name" value="Peptidase_S8/S53_dom_sf"/>
</dbReference>
<feature type="domain" description="Peptidase S8/S53" evidence="6">
    <location>
        <begin position="153"/>
        <end position="407"/>
    </location>
</feature>
<dbReference type="GO" id="GO:0006508">
    <property type="term" value="P:proteolysis"/>
    <property type="evidence" value="ECO:0007669"/>
    <property type="project" value="UniProtKB-KW"/>
</dbReference>
<accession>A0A974AHR5</accession>
<comment type="similarity">
    <text evidence="1 5">Belongs to the peptidase S8 family.</text>
</comment>
<evidence type="ECO:0000256" key="1">
    <source>
        <dbReference type="ARBA" id="ARBA00011073"/>
    </source>
</evidence>
<dbReference type="InterPro" id="IPR000209">
    <property type="entry name" value="Peptidase_S8/S53_dom"/>
</dbReference>
<sequence length="447" mass="47963">MSGIANRLGYFKSELSPRSYAQNFAASHNAGVTVAWLLPHNRLGWSRPIETRGVAMMLKCGCPEGHVIKGFVEFVFPDGTSFGKEIEDGEVEVPVRGKMFPRLAVVKPMDGHWNTIVLRPSSTGSCRCEPITYADARPWWKSIVGVSRENGSGKGIRIGVIDLGYQPRSSLEHVTLMNPEGEALDFDYVPPMSHGMHVCQVLCGKGHGETDSGIAPEADVLFVDVSDEAEEERIDSELIPAAIHLLADMQVDLINISGGSYVAEGREDESDRVMQSAVNYARDQGCLVIAAAGNDAKKRPAIPARLAHVIGVGGMGKAEVAPPGSLMHGVQSKARKSPGAWGKLLDFPVFHYLHSSYGADLDVVAPAVGITICYDGKHTFDREGTSFSSPIVVGVLACALSADPAYKRLAGTRRADFAAKKLASMCMNLGLDEKRQGKGLPVLCSAC</sequence>
<keyword evidence="3 5" id="KW-0378">Hydrolase</keyword>
<dbReference type="GO" id="GO:0004252">
    <property type="term" value="F:serine-type endopeptidase activity"/>
    <property type="evidence" value="ECO:0007669"/>
    <property type="project" value="UniProtKB-UniRule"/>
</dbReference>
<keyword evidence="2 5" id="KW-0645">Protease</keyword>
<dbReference type="SUPFAM" id="SSF52743">
    <property type="entry name" value="Subtilisin-like"/>
    <property type="match status" value="1"/>
</dbReference>
<evidence type="ECO:0000256" key="5">
    <source>
        <dbReference type="PROSITE-ProRule" id="PRU01240"/>
    </source>
</evidence>
<dbReference type="InterPro" id="IPR023828">
    <property type="entry name" value="Peptidase_S8_Ser-AS"/>
</dbReference>
<comment type="caution">
    <text evidence="7">The sequence shown here is derived from an EMBL/GenBank/DDBJ whole genome shotgun (WGS) entry which is preliminary data.</text>
</comment>
<dbReference type="PANTHER" id="PTHR43806">
    <property type="entry name" value="PEPTIDASE S8"/>
    <property type="match status" value="1"/>
</dbReference>
<organism evidence="7">
    <name type="scientific">Bradyrhizobium quebecense</name>
    <dbReference type="NCBI Taxonomy" id="2748629"/>
    <lineage>
        <taxon>Bacteria</taxon>
        <taxon>Pseudomonadati</taxon>
        <taxon>Pseudomonadota</taxon>
        <taxon>Alphaproteobacteria</taxon>
        <taxon>Hyphomicrobiales</taxon>
        <taxon>Nitrobacteraceae</taxon>
        <taxon>Bradyrhizobium</taxon>
    </lineage>
</organism>
<feature type="active site" description="Charge relay system" evidence="5">
    <location>
        <position position="386"/>
    </location>
</feature>
<dbReference type="EMBL" id="JABWSX010000003">
    <property type="protein sequence ID" value="NVL12001.1"/>
    <property type="molecule type" value="Genomic_DNA"/>
</dbReference>
<name>A0A974AHR5_9BRAD</name>
<evidence type="ECO:0000256" key="2">
    <source>
        <dbReference type="ARBA" id="ARBA00022670"/>
    </source>
</evidence>
<dbReference type="AlphaFoldDB" id="A0A974AHR5"/>